<protein>
    <submittedName>
        <fullName evidence="1">Uncharacterized protein</fullName>
    </submittedName>
</protein>
<keyword evidence="2" id="KW-1185">Reference proteome</keyword>
<proteinExistence type="predicted"/>
<dbReference type="AlphaFoldDB" id="A0A8H3EEN1"/>
<gene>
    <name evidence="1" type="ORF">IMSHALPRED_003956</name>
</gene>
<dbReference type="Proteomes" id="UP000664534">
    <property type="component" value="Unassembled WGS sequence"/>
</dbReference>
<dbReference type="OrthoDB" id="2951834at2759"/>
<dbReference type="PANTHER" id="PTHR42085:SF2">
    <property type="entry name" value="F-BOX DOMAIN-CONTAINING PROTEIN"/>
    <property type="match status" value="1"/>
</dbReference>
<evidence type="ECO:0000313" key="2">
    <source>
        <dbReference type="Proteomes" id="UP000664534"/>
    </source>
</evidence>
<dbReference type="PANTHER" id="PTHR42085">
    <property type="entry name" value="F-BOX DOMAIN-CONTAINING PROTEIN"/>
    <property type="match status" value="1"/>
</dbReference>
<name>A0A8H3EEN1_9LECA</name>
<comment type="caution">
    <text evidence="1">The sequence shown here is derived from an EMBL/GenBank/DDBJ whole genome shotgun (WGS) entry which is preliminary data.</text>
</comment>
<evidence type="ECO:0000313" key="1">
    <source>
        <dbReference type="EMBL" id="CAF9905741.1"/>
    </source>
</evidence>
<accession>A0A8H3EEN1</accession>
<reference evidence="1" key="1">
    <citation type="submission" date="2021-03" db="EMBL/GenBank/DDBJ databases">
        <authorList>
            <person name="Tagirdzhanova G."/>
        </authorList>
    </citation>
    <scope>NUCLEOTIDE SEQUENCE</scope>
</reference>
<sequence>MPTEAQEDCSFVSETVPVVPAAQQAPALGPTTFFCLPRELRDLIYSHLFEAVYKQSRNILHLEILVTGKSHDPPEGGVRAGARIMNFSRDEITPGHARKGPGARISDRLAIMQASRRLWEEGSMVFYGDHLFRFHVGSATFNATFLTQRTVKLMQDIEISLGASKGQDSIRILQQFGTSQVSRNSCLVKLKFREIEFMYDDVIEALKQFTGFKTLTFEVDAPDVVLSRQPGAPIPWISVILAYIKLHLTAALGAGTFANDDGYRRLIFKPQVHVQASLYCA</sequence>
<organism evidence="1 2">
    <name type="scientific">Imshaugia aleurites</name>
    <dbReference type="NCBI Taxonomy" id="172621"/>
    <lineage>
        <taxon>Eukaryota</taxon>
        <taxon>Fungi</taxon>
        <taxon>Dikarya</taxon>
        <taxon>Ascomycota</taxon>
        <taxon>Pezizomycotina</taxon>
        <taxon>Lecanoromycetes</taxon>
        <taxon>OSLEUM clade</taxon>
        <taxon>Lecanoromycetidae</taxon>
        <taxon>Lecanorales</taxon>
        <taxon>Lecanorineae</taxon>
        <taxon>Parmeliaceae</taxon>
        <taxon>Imshaugia</taxon>
    </lineage>
</organism>
<dbReference type="InterPro" id="IPR038883">
    <property type="entry name" value="AN11006-like"/>
</dbReference>
<dbReference type="EMBL" id="CAJPDT010000002">
    <property type="protein sequence ID" value="CAF9905741.1"/>
    <property type="molecule type" value="Genomic_DNA"/>
</dbReference>